<keyword evidence="3" id="KW-0813">Transport</keyword>
<feature type="coiled-coil region" evidence="4">
    <location>
        <begin position="100"/>
        <end position="158"/>
    </location>
</feature>
<evidence type="ECO:0000256" key="1">
    <source>
        <dbReference type="ARBA" id="ARBA00004196"/>
    </source>
</evidence>
<dbReference type="Proteomes" id="UP001174839">
    <property type="component" value="Unassembled WGS sequence"/>
</dbReference>
<dbReference type="Pfam" id="PF25917">
    <property type="entry name" value="BSH_RND"/>
    <property type="match status" value="1"/>
</dbReference>
<comment type="subcellular location">
    <subcellularLocation>
        <location evidence="1">Cell envelope</location>
    </subcellularLocation>
</comment>
<dbReference type="Gene3D" id="2.40.50.100">
    <property type="match status" value="1"/>
</dbReference>
<feature type="region of interest" description="Disordered" evidence="5">
    <location>
        <begin position="361"/>
        <end position="380"/>
    </location>
</feature>
<evidence type="ECO:0000313" key="10">
    <source>
        <dbReference type="Proteomes" id="UP001174839"/>
    </source>
</evidence>
<dbReference type="PANTHER" id="PTHR30469">
    <property type="entry name" value="MULTIDRUG RESISTANCE PROTEIN MDTA"/>
    <property type="match status" value="1"/>
</dbReference>
<reference evidence="9" key="1">
    <citation type="submission" date="2023-06" db="EMBL/GenBank/DDBJ databases">
        <title>Robiginitalea aurantiacus sp. nov. and Algoriphagus sediminis sp. nov., isolated from coastal sediment.</title>
        <authorList>
            <person name="Zhou Z.Y."/>
            <person name="An J."/>
            <person name="Jia Y.W."/>
            <person name="Du Z.J."/>
        </authorList>
    </citation>
    <scope>NUCLEOTIDE SEQUENCE</scope>
    <source>
        <strain evidence="9">M39</strain>
    </source>
</reference>
<dbReference type="InterPro" id="IPR058625">
    <property type="entry name" value="MdtA-like_BSH"/>
</dbReference>
<dbReference type="InterPro" id="IPR006143">
    <property type="entry name" value="RND_pump_MFP"/>
</dbReference>
<dbReference type="Gene3D" id="2.40.30.170">
    <property type="match status" value="1"/>
</dbReference>
<comment type="similarity">
    <text evidence="2">Belongs to the membrane fusion protein (MFP) (TC 8.A.1) family.</text>
</comment>
<evidence type="ECO:0000256" key="5">
    <source>
        <dbReference type="SAM" id="MobiDB-lite"/>
    </source>
</evidence>
<dbReference type="RefSeq" id="WP_289723803.1">
    <property type="nucleotide sequence ID" value="NZ_JAUDUY010000001.1"/>
</dbReference>
<evidence type="ECO:0000256" key="4">
    <source>
        <dbReference type="SAM" id="Coils"/>
    </source>
</evidence>
<evidence type="ECO:0000259" key="7">
    <source>
        <dbReference type="Pfam" id="PF25917"/>
    </source>
</evidence>
<keyword evidence="10" id="KW-1185">Reference proteome</keyword>
<proteinExistence type="inferred from homology"/>
<sequence length="380" mass="41807">MNKFVKYGLIGILVLGAMWAATYFIKTNSKSAITYETTKPFTSTIERKTVATGKVIPQEEIEIKPQITGIIDKIMKEEGDNVNIGDLIATIRVVPNEQALNQARGRVRNAELALNTIKIEYDRNKKLYDRGVIANQAFVDLQLRYDQAEQELKNSKVDYQIILKGSAGGATNANTNIQATVNGTILEIPVEVGDQVILANNFNDGTTVATIADLSKMIFEGQVDEGEVGKLQVGMPLEISLGALGDEKFDATLKFIAPKGVEESGAVKFKIEGDVAVNDSILIRAGYSANASLTLEKKEDIMVIPEALLQFDRETDKPYVEVATGDQQFERREIEIGISDGVNVEVISGLEMEDEVKVWNKTEPIKRGEEEGEEEEGEES</sequence>
<keyword evidence="6" id="KW-0812">Transmembrane</keyword>
<organism evidence="9 10">
    <name type="scientific">Robiginitalea aurantiaca</name>
    <dbReference type="NCBI Taxonomy" id="3056915"/>
    <lineage>
        <taxon>Bacteria</taxon>
        <taxon>Pseudomonadati</taxon>
        <taxon>Bacteroidota</taxon>
        <taxon>Flavobacteriia</taxon>
        <taxon>Flavobacteriales</taxon>
        <taxon>Flavobacteriaceae</taxon>
        <taxon>Robiginitalea</taxon>
    </lineage>
</organism>
<accession>A0ABT7WC01</accession>
<dbReference type="EMBL" id="JAUDUY010000001">
    <property type="protein sequence ID" value="MDM9630446.1"/>
    <property type="molecule type" value="Genomic_DNA"/>
</dbReference>
<gene>
    <name evidence="9" type="ORF">QU605_03135</name>
</gene>
<feature type="transmembrane region" description="Helical" evidence="6">
    <location>
        <begin position="7"/>
        <end position="25"/>
    </location>
</feature>
<keyword evidence="4" id="KW-0175">Coiled coil</keyword>
<dbReference type="PANTHER" id="PTHR30469:SF33">
    <property type="entry name" value="SLR1207 PROTEIN"/>
    <property type="match status" value="1"/>
</dbReference>
<name>A0ABT7WC01_9FLAO</name>
<comment type="caution">
    <text evidence="9">The sequence shown here is derived from an EMBL/GenBank/DDBJ whole genome shotgun (WGS) entry which is preliminary data.</text>
</comment>
<protein>
    <submittedName>
        <fullName evidence="9">Efflux RND transporter periplasmic adaptor subunit</fullName>
    </submittedName>
</protein>
<dbReference type="NCBIfam" id="TIGR01730">
    <property type="entry name" value="RND_mfp"/>
    <property type="match status" value="1"/>
</dbReference>
<dbReference type="Pfam" id="PF25967">
    <property type="entry name" value="RND-MFP_C"/>
    <property type="match status" value="1"/>
</dbReference>
<feature type="domain" description="Multidrug resistance protein MdtA-like C-terminal permuted SH3" evidence="8">
    <location>
        <begin position="301"/>
        <end position="356"/>
    </location>
</feature>
<evidence type="ECO:0000313" key="9">
    <source>
        <dbReference type="EMBL" id="MDM9630446.1"/>
    </source>
</evidence>
<evidence type="ECO:0000256" key="3">
    <source>
        <dbReference type="ARBA" id="ARBA00022448"/>
    </source>
</evidence>
<evidence type="ECO:0000259" key="8">
    <source>
        <dbReference type="Pfam" id="PF25967"/>
    </source>
</evidence>
<dbReference type="InterPro" id="IPR058627">
    <property type="entry name" value="MdtA-like_C"/>
</dbReference>
<feature type="domain" description="Multidrug resistance protein MdtA-like barrel-sandwich hybrid" evidence="7">
    <location>
        <begin position="60"/>
        <end position="200"/>
    </location>
</feature>
<dbReference type="Gene3D" id="6.20.50.140">
    <property type="match status" value="1"/>
</dbReference>
<feature type="compositionally biased region" description="Acidic residues" evidence="5">
    <location>
        <begin position="370"/>
        <end position="380"/>
    </location>
</feature>
<evidence type="ECO:0000256" key="6">
    <source>
        <dbReference type="SAM" id="Phobius"/>
    </source>
</evidence>
<evidence type="ECO:0000256" key="2">
    <source>
        <dbReference type="ARBA" id="ARBA00009477"/>
    </source>
</evidence>
<dbReference type="Gene3D" id="1.10.287.470">
    <property type="entry name" value="Helix hairpin bin"/>
    <property type="match status" value="1"/>
</dbReference>
<dbReference type="SUPFAM" id="SSF111369">
    <property type="entry name" value="HlyD-like secretion proteins"/>
    <property type="match status" value="1"/>
</dbReference>
<keyword evidence="6" id="KW-0472">Membrane</keyword>
<keyword evidence="6" id="KW-1133">Transmembrane helix</keyword>